<protein>
    <submittedName>
        <fullName evidence="8">Protein PNS1</fullName>
    </submittedName>
</protein>
<feature type="compositionally biased region" description="Basic residues" evidence="6">
    <location>
        <begin position="262"/>
        <end position="277"/>
    </location>
</feature>
<evidence type="ECO:0000313" key="8">
    <source>
        <dbReference type="EMBL" id="CAB9506980.1"/>
    </source>
</evidence>
<feature type="region of interest" description="Disordered" evidence="6">
    <location>
        <begin position="1"/>
        <end position="215"/>
    </location>
</feature>
<feature type="compositionally biased region" description="Polar residues" evidence="6">
    <location>
        <begin position="79"/>
        <end position="100"/>
    </location>
</feature>
<organism evidence="8 9">
    <name type="scientific">Seminavis robusta</name>
    <dbReference type="NCBI Taxonomy" id="568900"/>
    <lineage>
        <taxon>Eukaryota</taxon>
        <taxon>Sar</taxon>
        <taxon>Stramenopiles</taxon>
        <taxon>Ochrophyta</taxon>
        <taxon>Bacillariophyta</taxon>
        <taxon>Bacillariophyceae</taxon>
        <taxon>Bacillariophycidae</taxon>
        <taxon>Naviculales</taxon>
        <taxon>Naviculaceae</taxon>
        <taxon>Seminavis</taxon>
    </lineage>
</organism>
<keyword evidence="5 7" id="KW-0472">Membrane</keyword>
<evidence type="ECO:0000256" key="3">
    <source>
        <dbReference type="ARBA" id="ARBA00022692"/>
    </source>
</evidence>
<evidence type="ECO:0000256" key="4">
    <source>
        <dbReference type="ARBA" id="ARBA00022989"/>
    </source>
</evidence>
<feature type="compositionally biased region" description="Polar residues" evidence="6">
    <location>
        <begin position="30"/>
        <end position="61"/>
    </location>
</feature>
<feature type="transmembrane region" description="Helical" evidence="7">
    <location>
        <begin position="436"/>
        <end position="456"/>
    </location>
</feature>
<keyword evidence="4 7" id="KW-1133">Transmembrane helix</keyword>
<dbReference type="Proteomes" id="UP001153069">
    <property type="component" value="Unassembled WGS sequence"/>
</dbReference>
<feature type="transmembrane region" description="Helical" evidence="7">
    <location>
        <begin position="476"/>
        <end position="502"/>
    </location>
</feature>
<dbReference type="GO" id="GO:0016020">
    <property type="term" value="C:membrane"/>
    <property type="evidence" value="ECO:0007669"/>
    <property type="project" value="UniProtKB-SubCell"/>
</dbReference>
<feature type="transmembrane region" description="Helical" evidence="7">
    <location>
        <begin position="509"/>
        <end position="527"/>
    </location>
</feature>
<feature type="compositionally biased region" description="Polar residues" evidence="6">
    <location>
        <begin position="302"/>
        <end position="353"/>
    </location>
</feature>
<feature type="transmembrane region" description="Helical" evidence="7">
    <location>
        <begin position="614"/>
        <end position="633"/>
    </location>
</feature>
<feature type="compositionally biased region" description="Polar residues" evidence="6">
    <location>
        <begin position="109"/>
        <end position="128"/>
    </location>
</feature>
<dbReference type="PANTHER" id="PTHR12385">
    <property type="entry name" value="CHOLINE TRANSPORTER-LIKE (SLC FAMILY 44)"/>
    <property type="match status" value="1"/>
</dbReference>
<feature type="transmembrane region" description="Helical" evidence="7">
    <location>
        <begin position="539"/>
        <end position="556"/>
    </location>
</feature>
<evidence type="ECO:0000313" key="9">
    <source>
        <dbReference type="Proteomes" id="UP001153069"/>
    </source>
</evidence>
<dbReference type="GO" id="GO:0022857">
    <property type="term" value="F:transmembrane transporter activity"/>
    <property type="evidence" value="ECO:0007669"/>
    <property type="project" value="InterPro"/>
</dbReference>
<proteinExistence type="inferred from homology"/>
<evidence type="ECO:0000256" key="1">
    <source>
        <dbReference type="ARBA" id="ARBA00004141"/>
    </source>
</evidence>
<reference evidence="8" key="1">
    <citation type="submission" date="2020-06" db="EMBL/GenBank/DDBJ databases">
        <authorList>
            <consortium name="Plant Systems Biology data submission"/>
        </authorList>
    </citation>
    <scope>NUCLEOTIDE SEQUENCE</scope>
    <source>
        <strain evidence="8">D6</strain>
    </source>
</reference>
<dbReference type="AlphaFoldDB" id="A0A9N8HC58"/>
<comment type="similarity">
    <text evidence="2">Belongs to the CTL (choline transporter-like) family.</text>
</comment>
<feature type="compositionally biased region" description="Polar residues" evidence="6">
    <location>
        <begin position="147"/>
        <end position="158"/>
    </location>
</feature>
<dbReference type="InterPro" id="IPR007603">
    <property type="entry name" value="Choline_transptr-like"/>
</dbReference>
<feature type="transmembrane region" description="Helical" evidence="7">
    <location>
        <begin position="811"/>
        <end position="831"/>
    </location>
</feature>
<keyword evidence="3 7" id="KW-0812">Transmembrane</keyword>
<dbReference type="OrthoDB" id="44736at2759"/>
<dbReference type="PANTHER" id="PTHR12385:SF4">
    <property type="entry name" value="PROTEIN PNS1"/>
    <property type="match status" value="1"/>
</dbReference>
<feature type="transmembrane region" description="Helical" evidence="7">
    <location>
        <begin position="771"/>
        <end position="791"/>
    </location>
</feature>
<feature type="transmembrane region" description="Helical" evidence="7">
    <location>
        <begin position="669"/>
        <end position="690"/>
    </location>
</feature>
<name>A0A9N8HC58_9STRA</name>
<dbReference type="EMBL" id="CAICTM010000286">
    <property type="protein sequence ID" value="CAB9506980.1"/>
    <property type="molecule type" value="Genomic_DNA"/>
</dbReference>
<evidence type="ECO:0000256" key="7">
    <source>
        <dbReference type="SAM" id="Phobius"/>
    </source>
</evidence>
<comment type="caution">
    <text evidence="8">The sequence shown here is derived from an EMBL/GenBank/DDBJ whole genome shotgun (WGS) entry which is preliminary data.</text>
</comment>
<dbReference type="Pfam" id="PF04515">
    <property type="entry name" value="Choline_transpo"/>
    <property type="match status" value="1"/>
</dbReference>
<evidence type="ECO:0000256" key="5">
    <source>
        <dbReference type="ARBA" id="ARBA00023136"/>
    </source>
</evidence>
<comment type="subcellular location">
    <subcellularLocation>
        <location evidence="1">Membrane</location>
        <topology evidence="1">Multi-pass membrane protein</topology>
    </subcellularLocation>
</comment>
<sequence>MTIDTHSGAATPGSPLARAPEDQEGPRDSGSVTRTNTSPCMSDSSNSEPLPNTSVKYQRQPPTLLDTINVGTTKPAPSDRSTAASSTSGPSVDSNISNGKSGMEPLRTSPRSINNVNGFQQDPTNPHSGRSRGGSVGEDASFKSRDPPTQIQFGSNGSMVVPSTIVGPPPRAPSPYNMSPVNVGVIDPMQQHQYQMPPDRHRRAESWSGNFPPMAPPSPGGSFHYYNGMGAPSPAVPFLNDPHGEMNALLGGSVTESIGRSSTRRKRKSASGSHRRTYSAGSAYPGMPAFGELPPPPPPPRSQQFSPRNEFTKLVSSFRGTPDSPSARKTFQTSPQGTPRSLRQSSKVSFSPMVSTSPSVGYGSINVNNSMGMPDFPVKSGVPGTGGGEAVFIAHKNGQSRHRESSRKRHMRQQSAQLFMEEVKGIEQPLVCRDMVFLLLFLFHIVGIVFLGNTYGHDAFQNDDALSENGDEVKLYYSNMVYVAGMSGLFGIAFSMLVFGLMAAIARRFVQVALCLAITISFVWGTVGTGLSPKNVVPITGFVALALSVAYAFIVWDRIPFCSANLTTALTGVKANLGTLAVAASFQVVCLLYCVYFLFVVVGVYDAIQEEDLVLSHNMQVFVYTMLGVSFYWTYNVIQNVVQVTTASVIAAWWYHPTETNVFACFSKAVFYSLGSICFGSLLVGPVRLIRQLSALFRPNADSDSALMCVHECMNFIQTCVSSCVDGLANHFNAWAFTYIGIYGYGFMDGGSNAAELFRTRGWTMIVTDDLVPNLLLMMSLVVGGATGLFAQLIDSFEGLHISSIGQPGPVSFVVGFVLGLAVTSVLFGIVSSSVNAVLVCFAASPVDFENNHPELSHEMRAAWREVWPGCMDMVDLRVALANPSPHHSQRGSGIPAEFL</sequence>
<accession>A0A9N8HC58</accession>
<evidence type="ECO:0000256" key="6">
    <source>
        <dbReference type="SAM" id="MobiDB-lite"/>
    </source>
</evidence>
<feature type="region of interest" description="Disordered" evidence="6">
    <location>
        <begin position="244"/>
        <end position="353"/>
    </location>
</feature>
<keyword evidence="9" id="KW-1185">Reference proteome</keyword>
<gene>
    <name evidence="8" type="ORF">SEMRO_287_G108610.1</name>
</gene>
<feature type="transmembrane region" description="Helical" evidence="7">
    <location>
        <begin position="577"/>
        <end position="602"/>
    </location>
</feature>
<evidence type="ECO:0000256" key="2">
    <source>
        <dbReference type="ARBA" id="ARBA00007168"/>
    </source>
</evidence>